<dbReference type="InterPro" id="IPR029045">
    <property type="entry name" value="ClpP/crotonase-like_dom_sf"/>
</dbReference>
<dbReference type="Proteomes" id="UP001521785">
    <property type="component" value="Unassembled WGS sequence"/>
</dbReference>
<dbReference type="Pfam" id="PF00378">
    <property type="entry name" value="ECH_1"/>
    <property type="match status" value="1"/>
</dbReference>
<protein>
    <recommendedName>
        <fullName evidence="5">Enoyl-CoA hydratase/carnithine racemase</fullName>
    </recommendedName>
</protein>
<dbReference type="PANTHER" id="PTHR11941:SF75">
    <property type="entry name" value="ENOYL-COA HYDRATASE_ISOMERASE FAMILY PROTEIN"/>
    <property type="match status" value="1"/>
</dbReference>
<evidence type="ECO:0000256" key="2">
    <source>
        <dbReference type="ARBA" id="ARBA00023026"/>
    </source>
</evidence>
<comment type="caution">
    <text evidence="3">The sequence shown here is derived from an EMBL/GenBank/DDBJ whole genome shotgun (WGS) entry which is preliminary data.</text>
</comment>
<dbReference type="InterPro" id="IPR001753">
    <property type="entry name" value="Enoyl-CoA_hydra/iso"/>
</dbReference>
<evidence type="ECO:0008006" key="5">
    <source>
        <dbReference type="Google" id="ProtNLM"/>
    </source>
</evidence>
<keyword evidence="4" id="KW-1185">Reference proteome</keyword>
<sequence length="271" mass="30436">MSRGKPLFTIPIGTKGKVEVTSPAEKVYLVAFGSPPDNRLVTDFCEAILLALDILETKYQHGVVITTSLIDKFYSNGLDLEHAMQPGFFANVLYKLWRRILIYPMPTIALINGHGFAGALMTAMMHDYRIMNPHKGYLCLNEVELGVPLRPAMSSIFRQKCSPTVYRTLVLEGKRFKASSISSLGALKDNIIDGVGGLEEALKFIEELKLTSRPDKGVVGDLKREMWRETVEFLENDERESELLRKASDKLDAEAAERKKRVEAWSTKAKL</sequence>
<gene>
    <name evidence="3" type="ORF">SLS60_005082</name>
</gene>
<accession>A0ABR3RGD3</accession>
<dbReference type="Gene3D" id="3.90.226.10">
    <property type="entry name" value="2-enoyl-CoA Hydratase, Chain A, domain 1"/>
    <property type="match status" value="1"/>
</dbReference>
<keyword evidence="2" id="KW-0843">Virulence</keyword>
<organism evidence="3 4">
    <name type="scientific">Paraconiothyrium brasiliense</name>
    <dbReference type="NCBI Taxonomy" id="300254"/>
    <lineage>
        <taxon>Eukaryota</taxon>
        <taxon>Fungi</taxon>
        <taxon>Dikarya</taxon>
        <taxon>Ascomycota</taxon>
        <taxon>Pezizomycotina</taxon>
        <taxon>Dothideomycetes</taxon>
        <taxon>Pleosporomycetidae</taxon>
        <taxon>Pleosporales</taxon>
        <taxon>Massarineae</taxon>
        <taxon>Didymosphaeriaceae</taxon>
        <taxon>Paraconiothyrium</taxon>
    </lineage>
</organism>
<evidence type="ECO:0000313" key="4">
    <source>
        <dbReference type="Proteomes" id="UP001521785"/>
    </source>
</evidence>
<dbReference type="SUPFAM" id="SSF52096">
    <property type="entry name" value="ClpP/crotonase"/>
    <property type="match status" value="1"/>
</dbReference>
<evidence type="ECO:0000256" key="1">
    <source>
        <dbReference type="ARBA" id="ARBA00004685"/>
    </source>
</evidence>
<dbReference type="PANTHER" id="PTHR11941">
    <property type="entry name" value="ENOYL-COA HYDRATASE-RELATED"/>
    <property type="match status" value="1"/>
</dbReference>
<reference evidence="3 4" key="1">
    <citation type="submission" date="2024-02" db="EMBL/GenBank/DDBJ databases">
        <title>De novo assembly and annotation of 12 fungi associated with fruit tree decline syndrome in Ontario, Canada.</title>
        <authorList>
            <person name="Sulman M."/>
            <person name="Ellouze W."/>
            <person name="Ilyukhin E."/>
        </authorList>
    </citation>
    <scope>NUCLEOTIDE SEQUENCE [LARGE SCALE GENOMIC DNA]</scope>
    <source>
        <strain evidence="3 4">M42-189</strain>
    </source>
</reference>
<evidence type="ECO:0000313" key="3">
    <source>
        <dbReference type="EMBL" id="KAL1603495.1"/>
    </source>
</evidence>
<proteinExistence type="predicted"/>
<comment type="pathway">
    <text evidence="1">Mycotoxin biosynthesis.</text>
</comment>
<dbReference type="EMBL" id="JAKJXO020000006">
    <property type="protein sequence ID" value="KAL1603495.1"/>
    <property type="molecule type" value="Genomic_DNA"/>
</dbReference>
<name>A0ABR3RGD3_9PLEO</name>
<dbReference type="CDD" id="cd06558">
    <property type="entry name" value="crotonase-like"/>
    <property type="match status" value="1"/>
</dbReference>